<keyword evidence="3" id="KW-1185">Reference proteome</keyword>
<feature type="transmembrane region" description="Helical" evidence="1">
    <location>
        <begin position="12"/>
        <end position="29"/>
    </location>
</feature>
<accession>Q8DW55</accession>
<proteinExistence type="predicted"/>
<dbReference type="AlphaFoldDB" id="Q8DW55"/>
<protein>
    <submittedName>
        <fullName evidence="2">Uncharacterized protein</fullName>
    </submittedName>
</protein>
<dbReference type="EMBL" id="AE014133">
    <property type="protein sequence ID" value="AAN57992.1"/>
    <property type="molecule type" value="Genomic_DNA"/>
</dbReference>
<dbReference type="RefSeq" id="WP_002310809.1">
    <property type="nucleotide sequence ID" value="NC_004350.2"/>
</dbReference>
<name>Q8DW55_STRMU</name>
<keyword evidence="1" id="KW-1133">Transmembrane helix</keyword>
<keyword evidence="1" id="KW-0812">Transmembrane</keyword>
<evidence type="ECO:0000313" key="3">
    <source>
        <dbReference type="Proteomes" id="UP000002512"/>
    </source>
</evidence>
<keyword evidence="1" id="KW-0472">Membrane</keyword>
<dbReference type="HOGENOM" id="CLU_1739551_0_0_9"/>
<gene>
    <name evidence="2" type="ordered locus">SMU_220c</name>
</gene>
<dbReference type="Proteomes" id="UP000002512">
    <property type="component" value="Chromosome"/>
</dbReference>
<organism evidence="2 3">
    <name type="scientific">Streptococcus mutans serotype c (strain ATCC 700610 / UA159)</name>
    <dbReference type="NCBI Taxonomy" id="210007"/>
    <lineage>
        <taxon>Bacteria</taxon>
        <taxon>Bacillati</taxon>
        <taxon>Bacillota</taxon>
        <taxon>Bacilli</taxon>
        <taxon>Lactobacillales</taxon>
        <taxon>Streptococcaceae</taxon>
        <taxon>Streptococcus</taxon>
    </lineage>
</organism>
<dbReference type="PATRIC" id="fig|210007.7.peg.190"/>
<dbReference type="KEGG" id="smu:SMU_220c"/>
<dbReference type="OrthoDB" id="9976715at2"/>
<reference evidence="2 3" key="1">
    <citation type="journal article" date="2002" name="Proc. Natl. Acad. Sci. U.S.A.">
        <title>Genome sequence of Streptococcus mutans UA159, a cariogenic dental pathogen.</title>
        <authorList>
            <person name="Ajdic D."/>
            <person name="McShan W.M."/>
            <person name="McLaughlin R.E."/>
            <person name="Savic G."/>
            <person name="Chang J."/>
            <person name="Carson M.B."/>
            <person name="Primeaux C."/>
            <person name="Tian R."/>
            <person name="Kenton S."/>
            <person name="Jia H."/>
            <person name="Lin S."/>
            <person name="Qian Y."/>
            <person name="Li S."/>
            <person name="Zhu H."/>
            <person name="Najar F."/>
            <person name="Lai H."/>
            <person name="White J."/>
            <person name="Roe B.A."/>
            <person name="Ferretti J.J."/>
        </authorList>
    </citation>
    <scope>NUCLEOTIDE SEQUENCE [LARGE SCALE GENOMIC DNA]</scope>
    <source>
        <strain evidence="3">ATCC 700610 / UA159</strain>
    </source>
</reference>
<sequence>MEEKVFNRKFIYLILGIVGAVFLVIYLIVINVNGSSESSGFGLGSSLNGTYYVYKCNNNVVITDNILKIDGKTALYQDAYTVKYESSDEGKLWNVDTKKQTITKPDEGEYSYTLKKGVLTFGYYHDQYVKKSSKEYKKADKMTEDEFENN</sequence>
<evidence type="ECO:0000256" key="1">
    <source>
        <dbReference type="SAM" id="Phobius"/>
    </source>
</evidence>
<evidence type="ECO:0000313" key="2">
    <source>
        <dbReference type="EMBL" id="AAN57992.1"/>
    </source>
</evidence>